<gene>
    <name evidence="1" type="ORF">SDC9_180608</name>
</gene>
<organism evidence="1">
    <name type="scientific">bioreactor metagenome</name>
    <dbReference type="NCBI Taxonomy" id="1076179"/>
    <lineage>
        <taxon>unclassified sequences</taxon>
        <taxon>metagenomes</taxon>
        <taxon>ecological metagenomes</taxon>
    </lineage>
</organism>
<dbReference type="EMBL" id="VSSQ01085485">
    <property type="protein sequence ID" value="MPN33125.1"/>
    <property type="molecule type" value="Genomic_DNA"/>
</dbReference>
<accession>A0A645H282</accession>
<comment type="caution">
    <text evidence="1">The sequence shown here is derived from an EMBL/GenBank/DDBJ whole genome shotgun (WGS) entry which is preliminary data.</text>
</comment>
<sequence length="165" mass="19027">MMDDIRKKLQEKDPEFPTITEGTVDALLPYVDAFHGLGPGQRIMPNGFPELFRYTFPESIIIQLNASPATKRSDVNFAVVYGLRHEIMCRYKPDVAYLKYKEVPTMEDYRNYYINDPPDLSTINSASPEEITAYTHAVIQFENDNSDFFRHGDFIDEDGIMAIHH</sequence>
<evidence type="ECO:0000313" key="1">
    <source>
        <dbReference type="EMBL" id="MPN33125.1"/>
    </source>
</evidence>
<protein>
    <submittedName>
        <fullName evidence="1">Uncharacterized protein</fullName>
    </submittedName>
</protein>
<dbReference type="AlphaFoldDB" id="A0A645H282"/>
<proteinExistence type="predicted"/>
<reference evidence="1" key="1">
    <citation type="submission" date="2019-08" db="EMBL/GenBank/DDBJ databases">
        <authorList>
            <person name="Kucharzyk K."/>
            <person name="Murdoch R.W."/>
            <person name="Higgins S."/>
            <person name="Loffler F."/>
        </authorList>
    </citation>
    <scope>NUCLEOTIDE SEQUENCE</scope>
</reference>
<name>A0A645H282_9ZZZZ</name>